<dbReference type="RefSeq" id="WP_023159932.1">
    <property type="nucleotide sequence ID" value="NZ_AP026828.1"/>
</dbReference>
<dbReference type="GeneID" id="93396192"/>
<protein>
    <submittedName>
        <fullName evidence="2">TraV</fullName>
    </submittedName>
</protein>
<accession>A0A2L1KUU8</accession>
<keyword evidence="1" id="KW-0732">Signal</keyword>
<organism evidence="2">
    <name type="scientific">Proteus mirabilis</name>
    <dbReference type="NCBI Taxonomy" id="584"/>
    <lineage>
        <taxon>Bacteria</taxon>
        <taxon>Pseudomonadati</taxon>
        <taxon>Pseudomonadota</taxon>
        <taxon>Gammaproteobacteria</taxon>
        <taxon>Enterobacterales</taxon>
        <taxon>Morganellaceae</taxon>
        <taxon>Proteus</taxon>
    </lineage>
</organism>
<dbReference type="InterPro" id="IPR014118">
    <property type="entry name" value="T4SS_TraV"/>
</dbReference>
<dbReference type="NCBIfam" id="TIGR02747">
    <property type="entry name" value="TraV"/>
    <property type="match status" value="1"/>
</dbReference>
<dbReference type="AlphaFoldDB" id="A0A2L1KUU8"/>
<sequence length="170" mass="18978">MKFLLLPLMVLTTLSLTACSSLMVGETEFGCKGMPNSVTCMSVRDVHKLTDGENYQEKIDTVSQMQLNGEVVSKSDMDNILKSENSKWVGTESGQYVPVPKPAANPQPIRSESMVMRVLIDPYENTDGDLIITGYVYTEISPRKWEVGVSRPDRKHNAVLKPLQTPDNRK</sequence>
<feature type="chain" id="PRO_5030053462" evidence="1">
    <location>
        <begin position="19"/>
        <end position="170"/>
    </location>
</feature>
<name>A0A2L1KUU8_PROMI</name>
<dbReference type="Pfam" id="PF09676">
    <property type="entry name" value="TraV"/>
    <property type="match status" value="1"/>
</dbReference>
<geneLocation type="plasmid" evidence="2">
    <name>pPm60</name>
</geneLocation>
<dbReference type="EMBL" id="MG516911">
    <property type="protein sequence ID" value="AVE26205.1"/>
    <property type="molecule type" value="Genomic_DNA"/>
</dbReference>
<reference evidence="2" key="1">
    <citation type="journal article" date="2018" name="Antimicrob. Agents Chemother.">
        <title>Characterization of the complete nucleotide sequences of IMP-4-encoding plasmids, belonging to diverse Inc families, recovered from Enterobacteriaceae of wildlife origin.</title>
        <authorList>
            <person name="Dolejska M."/>
            <person name="Papagiannitsis C.C."/>
            <person name="Pratova H."/>
            <person name="Medvecky M."/>
            <person name="Davidova Gerzova L."/>
            <person name="Valcek A."/>
        </authorList>
    </citation>
    <scope>NUCLEOTIDE SEQUENCE</scope>
    <source>
        <plasmid evidence="2">pPm60</plasmid>
    </source>
</reference>
<proteinExistence type="predicted"/>
<evidence type="ECO:0000313" key="2">
    <source>
        <dbReference type="EMBL" id="AVE26205.1"/>
    </source>
</evidence>
<keyword evidence="2" id="KW-0614">Plasmid</keyword>
<dbReference type="PROSITE" id="PS51257">
    <property type="entry name" value="PROKAR_LIPOPROTEIN"/>
    <property type="match status" value="1"/>
</dbReference>
<feature type="signal peptide" evidence="1">
    <location>
        <begin position="1"/>
        <end position="18"/>
    </location>
</feature>
<evidence type="ECO:0000256" key="1">
    <source>
        <dbReference type="SAM" id="SignalP"/>
    </source>
</evidence>